<name>A0ABV0JVU0_9CYAN</name>
<sequence>MKPSCAIAHSFPTKFDRIACHASICCCNCWMRSHESLMNAIAYSFPPNFSSNAFHSSICCCNCWMRSHESLMSAIASLLTFQPCFSSQLFGWLQTVRM</sequence>
<protein>
    <submittedName>
        <fullName evidence="1">Uncharacterized protein</fullName>
    </submittedName>
</protein>
<gene>
    <name evidence="1" type="ORF">NDI37_23065</name>
</gene>
<evidence type="ECO:0000313" key="1">
    <source>
        <dbReference type="EMBL" id="MEP0867335.1"/>
    </source>
</evidence>
<accession>A0ABV0JVU0</accession>
<dbReference type="EMBL" id="JAMPKK010000066">
    <property type="protein sequence ID" value="MEP0867335.1"/>
    <property type="molecule type" value="Genomic_DNA"/>
</dbReference>
<organism evidence="1 2">
    <name type="scientific">Funiculus sociatus GB2-A5</name>
    <dbReference type="NCBI Taxonomy" id="2933946"/>
    <lineage>
        <taxon>Bacteria</taxon>
        <taxon>Bacillati</taxon>
        <taxon>Cyanobacteriota</taxon>
        <taxon>Cyanophyceae</taxon>
        <taxon>Coleofasciculales</taxon>
        <taxon>Coleofasciculaceae</taxon>
        <taxon>Funiculus</taxon>
    </lineage>
</organism>
<evidence type="ECO:0000313" key="2">
    <source>
        <dbReference type="Proteomes" id="UP001442494"/>
    </source>
</evidence>
<keyword evidence="2" id="KW-1185">Reference proteome</keyword>
<comment type="caution">
    <text evidence="1">The sequence shown here is derived from an EMBL/GenBank/DDBJ whole genome shotgun (WGS) entry which is preliminary data.</text>
</comment>
<reference evidence="1 2" key="1">
    <citation type="submission" date="2022-04" db="EMBL/GenBank/DDBJ databases">
        <title>Positive selection, recombination, and allopatry shape intraspecific diversity of widespread and dominant cyanobacteria.</title>
        <authorList>
            <person name="Wei J."/>
            <person name="Shu W."/>
            <person name="Hu C."/>
        </authorList>
    </citation>
    <scope>NUCLEOTIDE SEQUENCE [LARGE SCALE GENOMIC DNA]</scope>
    <source>
        <strain evidence="1 2">GB2-A5</strain>
    </source>
</reference>
<dbReference type="Proteomes" id="UP001442494">
    <property type="component" value="Unassembled WGS sequence"/>
</dbReference>
<proteinExistence type="predicted"/>
<dbReference type="RefSeq" id="WP_190426436.1">
    <property type="nucleotide sequence ID" value="NZ_JAMPKK010000066.1"/>
</dbReference>